<protein>
    <recommendedName>
        <fullName evidence="4">Major facilitator superfamily (MFS) profile domain-containing protein</fullName>
    </recommendedName>
</protein>
<dbReference type="SUPFAM" id="SSF103473">
    <property type="entry name" value="MFS general substrate transporter"/>
    <property type="match status" value="1"/>
</dbReference>
<dbReference type="EMBL" id="CP022356">
    <property type="protein sequence ID" value="ASK79006.1"/>
    <property type="molecule type" value="Genomic_DNA"/>
</dbReference>
<proteinExistence type="predicted"/>
<keyword evidence="1" id="KW-0472">Membrane</keyword>
<evidence type="ECO:0000313" key="2">
    <source>
        <dbReference type="EMBL" id="ASK79006.1"/>
    </source>
</evidence>
<keyword evidence="3" id="KW-1185">Reference proteome</keyword>
<dbReference type="Proteomes" id="UP000242175">
    <property type="component" value="Chromosome small"/>
</dbReference>
<evidence type="ECO:0000256" key="1">
    <source>
        <dbReference type="SAM" id="Phobius"/>
    </source>
</evidence>
<dbReference type="KEGG" id="pmai:CF386_08025"/>
<feature type="transmembrane region" description="Helical" evidence="1">
    <location>
        <begin position="29"/>
        <end position="54"/>
    </location>
</feature>
<accession>A0A220VFK6</accession>
<organism evidence="2 3">
    <name type="scientific">Paraphotobacterium marinum</name>
    <dbReference type="NCBI Taxonomy" id="1755811"/>
    <lineage>
        <taxon>Bacteria</taxon>
        <taxon>Pseudomonadati</taxon>
        <taxon>Pseudomonadota</taxon>
        <taxon>Gammaproteobacteria</taxon>
        <taxon>Vibrionales</taxon>
        <taxon>Vibrionaceae</taxon>
        <taxon>Paraphotobacterium</taxon>
    </lineage>
</organism>
<keyword evidence="1" id="KW-1133">Transmembrane helix</keyword>
<keyword evidence="1" id="KW-0812">Transmembrane</keyword>
<feature type="transmembrane region" description="Helical" evidence="1">
    <location>
        <begin position="61"/>
        <end position="83"/>
    </location>
</feature>
<dbReference type="InterPro" id="IPR036259">
    <property type="entry name" value="MFS_trans_sf"/>
</dbReference>
<evidence type="ECO:0008006" key="4">
    <source>
        <dbReference type="Google" id="ProtNLM"/>
    </source>
</evidence>
<dbReference type="AlphaFoldDB" id="A0A220VFK6"/>
<feature type="transmembrane region" description="Helical" evidence="1">
    <location>
        <begin position="89"/>
        <end position="107"/>
    </location>
</feature>
<sequence length="118" mass="12912">MFFIAFFILILGSLLMFIASYFASYELVLFSIIIFAFGSGCVLSMAPVGALYVFPSLKGQAAAMYGSLQMLGVFVITFIATHLTNSIEMMATLLSCISILGLIVLTMHKLPKKIKHET</sequence>
<name>A0A220VFK6_9GAMM</name>
<dbReference type="Gene3D" id="1.20.1720.10">
    <property type="entry name" value="Multidrug resistance protein D"/>
    <property type="match status" value="1"/>
</dbReference>
<reference evidence="2 3" key="1">
    <citation type="journal article" date="2016" name="Int. J. Syst. Evol. Microbiol.">
        <title>Paraphotobacterium marinum gen. nov., sp. nov., a member of the family Vibrionaceae, isolated from surface seawater.</title>
        <authorList>
            <person name="Huang Z."/>
            <person name="Dong C."/>
            <person name="Shao Z."/>
        </authorList>
    </citation>
    <scope>NUCLEOTIDE SEQUENCE [LARGE SCALE GENOMIC DNA]</scope>
    <source>
        <strain evidence="2 3">NSCS20N07D</strain>
    </source>
</reference>
<gene>
    <name evidence="2" type="ORF">CF386_08025</name>
</gene>
<evidence type="ECO:0000313" key="3">
    <source>
        <dbReference type="Proteomes" id="UP000242175"/>
    </source>
</evidence>